<dbReference type="EMBL" id="CP001932">
    <property type="protein sequence ID" value="ADD05224.1"/>
    <property type="molecule type" value="Genomic_DNA"/>
</dbReference>
<dbReference type="InterPro" id="IPR025309">
    <property type="entry name" value="KTSC_dom"/>
</dbReference>
<reference evidence="2" key="4">
    <citation type="submission" date="2016-09" db="EMBL/GenBank/DDBJ databases">
        <authorList>
            <person name="Pfeiffer F."/>
        </authorList>
    </citation>
    <scope>NUCLEOTIDE SEQUENCE</scope>
    <source>
        <strain evidence="2">ATCC 43099</strain>
    </source>
</reference>
<dbReference type="EMBL" id="AOHS01000064">
    <property type="protein sequence ID" value="ELY23071.1"/>
    <property type="molecule type" value="Genomic_DNA"/>
</dbReference>
<evidence type="ECO:0000313" key="2">
    <source>
        <dbReference type="EMBL" id="ADD05224.1"/>
    </source>
</evidence>
<gene>
    <name evidence="2" type="ordered locus">Nmag_1648</name>
    <name evidence="3" type="ORF">C500_20768</name>
</gene>
<dbReference type="PATRIC" id="fig|547559.17.peg.4099"/>
<dbReference type="PaxDb" id="547559-Nmag_1648"/>
<dbReference type="KEGG" id="nmg:Nmag_1648"/>
<dbReference type="GeneID" id="8824483"/>
<dbReference type="Proteomes" id="UP000011543">
    <property type="component" value="Unassembled WGS sequence"/>
</dbReference>
<protein>
    <recommendedName>
        <fullName evidence="1">KTSC domain-containing protein</fullName>
    </recommendedName>
</protein>
<evidence type="ECO:0000313" key="3">
    <source>
        <dbReference type="EMBL" id="ELY23071.1"/>
    </source>
</evidence>
<dbReference type="AlphaFoldDB" id="D3SUG6"/>
<proteinExistence type="predicted"/>
<dbReference type="Proteomes" id="UP000001879">
    <property type="component" value="Chromosome"/>
</dbReference>
<dbReference type="STRING" id="547559.Nmag_1648"/>
<dbReference type="OrthoDB" id="104538at2157"/>
<evidence type="ECO:0000259" key="1">
    <source>
        <dbReference type="Pfam" id="PF13619"/>
    </source>
</evidence>
<dbReference type="HOGENOM" id="CLU_2115547_0_0_2"/>
<dbReference type="RefSeq" id="WP_004217527.1">
    <property type="nucleotide sequence ID" value="NC_013922.1"/>
</dbReference>
<feature type="domain" description="KTSC" evidence="1">
    <location>
        <begin position="29"/>
        <end position="85"/>
    </location>
</feature>
<reference evidence="4" key="1">
    <citation type="submission" date="2010-02" db="EMBL/GenBank/DDBJ databases">
        <title>Complete sequence of chromosome of Natrialba magadii ATCC 43099.</title>
        <authorList>
            <consortium name="US DOE Joint Genome Institute"/>
            <person name="Lucas S."/>
            <person name="Copeland A."/>
            <person name="Lapidus A."/>
            <person name="Cheng J.-F."/>
            <person name="Bruce D."/>
            <person name="Goodwin L."/>
            <person name="Pitluck S."/>
            <person name="Davenport K."/>
            <person name="Saunders E."/>
            <person name="Detter J.C."/>
            <person name="Han C."/>
            <person name="Tapia R."/>
            <person name="Land M."/>
            <person name="Hauser L."/>
            <person name="Kyrpides N."/>
            <person name="Mikhailova N."/>
            <person name="De Castro R.E."/>
            <person name="Maupin-Furlow J.A."/>
            <person name="Woyke T."/>
        </authorList>
    </citation>
    <scope>NUCLEOTIDE SEQUENCE [LARGE SCALE GENOMIC DNA]</scope>
    <source>
        <strain evidence="4">ATCC 43099 / DSM 3394 / CCM 3739 / CIP 104546 / IAM 13178 / JCM 8861 / NBRC 102185 / NCIMB 2190 / MS3</strain>
    </source>
</reference>
<sequence>MPDNDAIPIVGDVELSAKEGLIDMMPFVSSNLHSGLYDRAHQDLYIRFHGDRIYIYRFVPEDVWEELKAADSHGSYHYSEIRMSYAYEELSASEWPAHGRAAPQNNETVRRFLD</sequence>
<organism evidence="2 4">
    <name type="scientific">Natrialba magadii (strain ATCC 43099 / DSM 3394 / CCM 3739 / CIP 104546 / IAM 13178 / JCM 8861 / NBRC 102185 / NCIMB 2190 / MS3)</name>
    <name type="common">Natronobacterium magadii</name>
    <dbReference type="NCBI Taxonomy" id="547559"/>
    <lineage>
        <taxon>Archaea</taxon>
        <taxon>Methanobacteriati</taxon>
        <taxon>Methanobacteriota</taxon>
        <taxon>Stenosarchaea group</taxon>
        <taxon>Halobacteria</taxon>
        <taxon>Halobacteriales</taxon>
        <taxon>Natrialbaceae</taxon>
        <taxon>Natrialba</taxon>
    </lineage>
</organism>
<evidence type="ECO:0000313" key="4">
    <source>
        <dbReference type="Proteomes" id="UP000001879"/>
    </source>
</evidence>
<reference evidence="3 5" key="3">
    <citation type="journal article" date="2014" name="PLoS Genet.">
        <title>Phylogenetically driven sequencing of extremely halophilic archaea reveals strategies for static and dynamic osmo-response.</title>
        <authorList>
            <person name="Becker E.A."/>
            <person name="Seitzer P.M."/>
            <person name="Tritt A."/>
            <person name="Larsen D."/>
            <person name="Krusor M."/>
            <person name="Yao A.I."/>
            <person name="Wu D."/>
            <person name="Madern D."/>
            <person name="Eisen J.A."/>
            <person name="Darling A.E."/>
            <person name="Facciotti M.T."/>
        </authorList>
    </citation>
    <scope>NUCLEOTIDE SEQUENCE [LARGE SCALE GENOMIC DNA]</scope>
    <source>
        <strain evidence="5">ATCC 43099 / DSM 3394 / CCM 3739 / CIP 104546 / IAM 13178 / JCM 8861 / NBRC 102185 / NCIMB 2190 / MS3</strain>
        <strain evidence="3">MS-3</strain>
    </source>
</reference>
<evidence type="ECO:0000313" key="5">
    <source>
        <dbReference type="Proteomes" id="UP000011543"/>
    </source>
</evidence>
<accession>D3SUG6</accession>
<keyword evidence="4" id="KW-1185">Reference proteome</keyword>
<reference evidence="2 4" key="2">
    <citation type="journal article" date="2012" name="BMC Genomics">
        <title>A comparative genomics perspective on the genetic content of the alkaliphilic haloarchaeon Natrialba magadii ATCC 43099T.</title>
        <authorList>
            <person name="Siddaramappa S."/>
            <person name="Challacombe J.F."/>
            <person name="Decastro R.E."/>
            <person name="Pfeiffer F."/>
            <person name="Sastre D.E."/>
            <person name="Gimenez M.I."/>
            <person name="Paggi R.A."/>
            <person name="Detter J.C."/>
            <person name="Davenport K.W."/>
            <person name="Goodwin L.A."/>
            <person name="Kyrpides N."/>
            <person name="Tapia R."/>
            <person name="Pitluck S."/>
            <person name="Lucas S."/>
            <person name="Woyke T."/>
            <person name="Maupin-Furlow J.A."/>
        </authorList>
    </citation>
    <scope>NUCLEOTIDE SEQUENCE [LARGE SCALE GENOMIC DNA]</scope>
    <source>
        <strain evidence="2">ATCC 43099</strain>
        <strain evidence="4">ATCC 43099 / DSM 3394 / CCM 3739 / CIP 104546 / IAM 13178 / JCM 8861 / NBRC 102185 / NCIMB 2190 / MS3</strain>
    </source>
</reference>
<dbReference type="Pfam" id="PF13619">
    <property type="entry name" value="KTSC"/>
    <property type="match status" value="1"/>
</dbReference>
<name>D3SUG6_NATMM</name>
<dbReference type="eggNOG" id="arCOG08094">
    <property type="taxonomic scope" value="Archaea"/>
</dbReference>